<gene>
    <name evidence="6 7" type="primary">xseB</name>
    <name evidence="7" type="ORF">IAB06_02300</name>
</gene>
<evidence type="ECO:0000256" key="6">
    <source>
        <dbReference type="HAMAP-Rule" id="MF_00337"/>
    </source>
</evidence>
<keyword evidence="5 6" id="KW-0269">Exonuclease</keyword>
<dbReference type="HAMAP" id="MF_00337">
    <property type="entry name" value="Exonuc_7_S"/>
    <property type="match status" value="1"/>
</dbReference>
<protein>
    <recommendedName>
        <fullName evidence="6">Exodeoxyribonuclease 7 small subunit</fullName>
        <ecNumber evidence="6">3.1.11.6</ecNumber>
    </recommendedName>
    <alternativeName>
        <fullName evidence="6">Exodeoxyribonuclease VII small subunit</fullName>
        <shortName evidence="6">Exonuclease VII small subunit</shortName>
    </alternativeName>
</protein>
<comment type="similarity">
    <text evidence="1 6">Belongs to the XseB family.</text>
</comment>
<dbReference type="PANTHER" id="PTHR34137">
    <property type="entry name" value="EXODEOXYRIBONUCLEASE 7 SMALL SUBUNIT"/>
    <property type="match status" value="1"/>
</dbReference>
<comment type="subcellular location">
    <subcellularLocation>
        <location evidence="6">Cytoplasm</location>
    </subcellularLocation>
</comment>
<accession>A0A9D1SLD4</accession>
<evidence type="ECO:0000313" key="8">
    <source>
        <dbReference type="Proteomes" id="UP000824099"/>
    </source>
</evidence>
<comment type="catalytic activity">
    <reaction evidence="6">
        <text>Exonucleolytic cleavage in either 5'- to 3'- or 3'- to 5'-direction to yield nucleoside 5'-phosphates.</text>
        <dbReference type="EC" id="3.1.11.6"/>
    </reaction>
</comment>
<dbReference type="GO" id="GO:0009318">
    <property type="term" value="C:exodeoxyribonuclease VII complex"/>
    <property type="evidence" value="ECO:0007669"/>
    <property type="project" value="UniProtKB-UniRule"/>
</dbReference>
<comment type="function">
    <text evidence="6">Bidirectionally degrades single-stranded DNA into large acid-insoluble oligonucleotides, which are then degraded further into small acid-soluble oligonucleotides.</text>
</comment>
<dbReference type="EC" id="3.1.11.6" evidence="6"/>
<proteinExistence type="inferred from homology"/>
<reference evidence="7" key="2">
    <citation type="journal article" date="2021" name="PeerJ">
        <title>Extensive microbial diversity within the chicken gut microbiome revealed by metagenomics and culture.</title>
        <authorList>
            <person name="Gilroy R."/>
            <person name="Ravi A."/>
            <person name="Getino M."/>
            <person name="Pursley I."/>
            <person name="Horton D.L."/>
            <person name="Alikhan N.F."/>
            <person name="Baker D."/>
            <person name="Gharbi K."/>
            <person name="Hall N."/>
            <person name="Watson M."/>
            <person name="Adriaenssens E.M."/>
            <person name="Foster-Nyarko E."/>
            <person name="Jarju S."/>
            <person name="Secka A."/>
            <person name="Antonio M."/>
            <person name="Oren A."/>
            <person name="Chaudhuri R.R."/>
            <person name="La Ragione R."/>
            <person name="Hildebrand F."/>
            <person name="Pallen M.J."/>
        </authorList>
    </citation>
    <scope>NUCLEOTIDE SEQUENCE</scope>
    <source>
        <strain evidence="7">CHK160-1198</strain>
    </source>
</reference>
<comment type="subunit">
    <text evidence="6">Heterooligomer composed of large and small subunits.</text>
</comment>
<reference evidence="7" key="1">
    <citation type="submission" date="2020-10" db="EMBL/GenBank/DDBJ databases">
        <authorList>
            <person name="Gilroy R."/>
        </authorList>
    </citation>
    <scope>NUCLEOTIDE SEQUENCE</scope>
    <source>
        <strain evidence="7">CHK160-1198</strain>
    </source>
</reference>
<evidence type="ECO:0000256" key="1">
    <source>
        <dbReference type="ARBA" id="ARBA00009998"/>
    </source>
</evidence>
<dbReference type="InterPro" id="IPR037004">
    <property type="entry name" value="Exonuc_VII_ssu_sf"/>
</dbReference>
<dbReference type="GO" id="GO:0005829">
    <property type="term" value="C:cytosol"/>
    <property type="evidence" value="ECO:0007669"/>
    <property type="project" value="TreeGrafter"/>
</dbReference>
<evidence type="ECO:0000313" key="7">
    <source>
        <dbReference type="EMBL" id="HIU63862.1"/>
    </source>
</evidence>
<dbReference type="SUPFAM" id="SSF116842">
    <property type="entry name" value="XseB-like"/>
    <property type="match status" value="1"/>
</dbReference>
<evidence type="ECO:0000256" key="3">
    <source>
        <dbReference type="ARBA" id="ARBA00022722"/>
    </source>
</evidence>
<evidence type="ECO:0000256" key="2">
    <source>
        <dbReference type="ARBA" id="ARBA00022490"/>
    </source>
</evidence>
<sequence>MKNIKFEEALALLEENVKKLESGTLPLEESLDVFKEGVELSKVCFTKLNSVKQEVQKIVPQNDGEFVLTSFGVED</sequence>
<dbReference type="EMBL" id="DVNI01000032">
    <property type="protein sequence ID" value="HIU63862.1"/>
    <property type="molecule type" value="Genomic_DNA"/>
</dbReference>
<dbReference type="InterPro" id="IPR003761">
    <property type="entry name" value="Exonuc_VII_S"/>
</dbReference>
<dbReference type="GO" id="GO:0006308">
    <property type="term" value="P:DNA catabolic process"/>
    <property type="evidence" value="ECO:0007669"/>
    <property type="project" value="UniProtKB-UniRule"/>
</dbReference>
<keyword evidence="3 6" id="KW-0540">Nuclease</keyword>
<dbReference type="NCBIfam" id="TIGR01280">
    <property type="entry name" value="xseB"/>
    <property type="match status" value="1"/>
</dbReference>
<dbReference type="AlphaFoldDB" id="A0A9D1SLD4"/>
<dbReference type="PIRSF" id="PIRSF006488">
    <property type="entry name" value="Exonuc_VII_S"/>
    <property type="match status" value="1"/>
</dbReference>
<evidence type="ECO:0000256" key="5">
    <source>
        <dbReference type="ARBA" id="ARBA00022839"/>
    </source>
</evidence>
<dbReference type="Proteomes" id="UP000824099">
    <property type="component" value="Unassembled WGS sequence"/>
</dbReference>
<keyword evidence="2 6" id="KW-0963">Cytoplasm</keyword>
<name>A0A9D1SLD4_9FIRM</name>
<organism evidence="7 8">
    <name type="scientific">Candidatus Avacidaminococcus intestinavium</name>
    <dbReference type="NCBI Taxonomy" id="2840684"/>
    <lineage>
        <taxon>Bacteria</taxon>
        <taxon>Bacillati</taxon>
        <taxon>Bacillota</taxon>
        <taxon>Negativicutes</taxon>
        <taxon>Acidaminococcales</taxon>
        <taxon>Acidaminococcaceae</taxon>
        <taxon>Acidaminococcaceae incertae sedis</taxon>
        <taxon>Candidatus Avacidaminococcus</taxon>
    </lineage>
</organism>
<dbReference type="Gene3D" id="1.10.287.1040">
    <property type="entry name" value="Exonuclease VII, small subunit"/>
    <property type="match status" value="1"/>
</dbReference>
<keyword evidence="4 6" id="KW-0378">Hydrolase</keyword>
<dbReference type="GO" id="GO:0008855">
    <property type="term" value="F:exodeoxyribonuclease VII activity"/>
    <property type="evidence" value="ECO:0007669"/>
    <property type="project" value="UniProtKB-UniRule"/>
</dbReference>
<evidence type="ECO:0000256" key="4">
    <source>
        <dbReference type="ARBA" id="ARBA00022801"/>
    </source>
</evidence>
<comment type="caution">
    <text evidence="7">The sequence shown here is derived from an EMBL/GenBank/DDBJ whole genome shotgun (WGS) entry which is preliminary data.</text>
</comment>
<dbReference type="PANTHER" id="PTHR34137:SF1">
    <property type="entry name" value="EXODEOXYRIBONUCLEASE 7 SMALL SUBUNIT"/>
    <property type="match status" value="1"/>
</dbReference>
<dbReference type="Pfam" id="PF02609">
    <property type="entry name" value="Exonuc_VII_S"/>
    <property type="match status" value="1"/>
</dbReference>